<dbReference type="InterPro" id="IPR024610">
    <property type="entry name" value="ING_N_histone-binding"/>
</dbReference>
<feature type="region of interest" description="Disordered" evidence="14">
    <location>
        <begin position="185"/>
        <end position="265"/>
    </location>
</feature>
<sequence>MFLDDYIENLDNVPLEVRERFQEIRKLDDENKQALEDYEHRCNEYLVRTAKSGSAAEKDEARKRIEMIAAGMRERSKEKIRLADKMHAIMKKNEEHLSKEAESFRCELEADNPGAARLIEHRFGLAMSNYKPLRNEKKKRGRKPGPANRTVLSGANNLPNDIFRFNGIDAIDDYSNGAWNLQNGRMENGHHGRDENVPRRISPGMTMASIREQTRRDRSVSRSRGSRGSTPASKAGSLVNGGVNPANPTLLMNAPESRHGRPRKLTSRAQEMIINRLENRVGRPPGSGSGSSIASRIEQILHSPNGPEPMRVDDNGVAVPPTATGDEVEDSDHRTWCFCNHKSYGEMVACDGKSCPYEWFHYRCVNISEPPKGTWLCAYCTQQAAIVAMAKNLSNGGGDSAPPPPSPAGPPVAPPSAEPTA</sequence>
<feature type="binding site" evidence="11">
    <location>
        <position position="364"/>
    </location>
    <ligand>
        <name>Zn(2+)</name>
        <dbReference type="ChEBI" id="CHEBI:29105"/>
        <label>1</label>
    </ligand>
</feature>
<dbReference type="PROSITE" id="PS50016">
    <property type="entry name" value="ZF_PHD_2"/>
    <property type="match status" value="1"/>
</dbReference>
<feature type="binding site" evidence="11">
    <location>
        <position position="380"/>
    </location>
    <ligand>
        <name>Zn(2+)</name>
        <dbReference type="ChEBI" id="CHEBI:29105"/>
        <label>2</label>
    </ligand>
</feature>
<dbReference type="SMART" id="SM00249">
    <property type="entry name" value="PHD"/>
    <property type="match status" value="1"/>
</dbReference>
<name>A0A4U8UNI7_STECR</name>
<dbReference type="CDD" id="cd15505">
    <property type="entry name" value="PHD_ING"/>
    <property type="match status" value="1"/>
</dbReference>
<protein>
    <recommendedName>
        <fullName evidence="13">Inhibitor of growth protein</fullName>
    </recommendedName>
</protein>
<dbReference type="Proteomes" id="UP000298663">
    <property type="component" value="Unassembled WGS sequence"/>
</dbReference>
<dbReference type="PROSITE" id="PS01359">
    <property type="entry name" value="ZF_PHD_1"/>
    <property type="match status" value="1"/>
</dbReference>
<feature type="binding site" evidence="11">
    <location>
        <position position="361"/>
    </location>
    <ligand>
        <name>Zn(2+)</name>
        <dbReference type="ChEBI" id="CHEBI:29105"/>
        <label>1</label>
    </ligand>
</feature>
<feature type="binding site" evidence="11">
    <location>
        <position position="337"/>
    </location>
    <ligand>
        <name>Zn(2+)</name>
        <dbReference type="ChEBI" id="CHEBI:29105"/>
        <label>1</label>
    </ligand>
</feature>
<accession>A0A4U8UNI7</accession>
<dbReference type="InterPro" id="IPR019787">
    <property type="entry name" value="Znf_PHD-finger"/>
</dbReference>
<gene>
    <name evidence="16" type="ORF">L596_002085</name>
</gene>
<dbReference type="Gene3D" id="3.30.40.10">
    <property type="entry name" value="Zinc/RING finger domain, C3HC4 (zinc finger)"/>
    <property type="match status" value="1"/>
</dbReference>
<evidence type="ECO:0000259" key="15">
    <source>
        <dbReference type="PROSITE" id="PS50016"/>
    </source>
</evidence>
<feature type="region of interest" description="Disordered" evidence="14">
    <location>
        <begin position="133"/>
        <end position="154"/>
    </location>
</feature>
<dbReference type="AlphaFoldDB" id="A0A4U8UNI7"/>
<feature type="compositionally biased region" description="Basic and acidic residues" evidence="14">
    <location>
        <begin position="187"/>
        <end position="198"/>
    </location>
</feature>
<dbReference type="InterPro" id="IPR028651">
    <property type="entry name" value="ING_fam"/>
</dbReference>
<comment type="domain">
    <text evidence="13">The PHD-type zinc finger mediates the binding to H3K4me3.</text>
</comment>
<keyword evidence="6 11" id="KW-0862">Zinc</keyword>
<keyword evidence="7 13" id="KW-0156">Chromatin regulator</keyword>
<dbReference type="Gene3D" id="6.10.140.1740">
    <property type="match status" value="1"/>
</dbReference>
<dbReference type="EMBL" id="AZBU02000001">
    <property type="protein sequence ID" value="TMS34506.1"/>
    <property type="molecule type" value="Genomic_DNA"/>
</dbReference>
<comment type="subcellular location">
    <subcellularLocation>
        <location evidence="1 13">Nucleus</location>
    </subcellularLocation>
</comment>
<feature type="binding site" evidence="11">
    <location>
        <position position="355"/>
    </location>
    <ligand>
        <name>Zn(2+)</name>
        <dbReference type="ChEBI" id="CHEBI:29105"/>
        <label>2</label>
    </ligand>
</feature>
<evidence type="ECO:0000256" key="6">
    <source>
        <dbReference type="ARBA" id="ARBA00022833"/>
    </source>
</evidence>
<evidence type="ECO:0000256" key="10">
    <source>
        <dbReference type="ARBA" id="ARBA00023242"/>
    </source>
</evidence>
<evidence type="ECO:0000256" key="13">
    <source>
        <dbReference type="RuleBase" id="RU361213"/>
    </source>
</evidence>
<keyword evidence="3" id="KW-0341">Growth regulation</keyword>
<dbReference type="InterPro" id="IPR013083">
    <property type="entry name" value="Znf_RING/FYVE/PHD"/>
</dbReference>
<comment type="similarity">
    <text evidence="2 13">Belongs to the ING family.</text>
</comment>
<keyword evidence="9" id="KW-0804">Transcription</keyword>
<dbReference type="GO" id="GO:0006325">
    <property type="term" value="P:chromatin organization"/>
    <property type="evidence" value="ECO:0007669"/>
    <property type="project" value="UniProtKB-KW"/>
</dbReference>
<dbReference type="SMART" id="SM01408">
    <property type="entry name" value="ING"/>
    <property type="match status" value="1"/>
</dbReference>
<evidence type="ECO:0000256" key="3">
    <source>
        <dbReference type="ARBA" id="ARBA00022604"/>
    </source>
</evidence>
<feature type="binding site" evidence="11">
    <location>
        <position position="350"/>
    </location>
    <ligand>
        <name>Zn(2+)</name>
        <dbReference type="ChEBI" id="CHEBI:29105"/>
        <label>2</label>
    </ligand>
</feature>
<evidence type="ECO:0000256" key="14">
    <source>
        <dbReference type="SAM" id="MobiDB-lite"/>
    </source>
</evidence>
<organism evidence="16 17">
    <name type="scientific">Steinernema carpocapsae</name>
    <name type="common">Entomopathogenic nematode</name>
    <dbReference type="NCBI Taxonomy" id="34508"/>
    <lineage>
        <taxon>Eukaryota</taxon>
        <taxon>Metazoa</taxon>
        <taxon>Ecdysozoa</taxon>
        <taxon>Nematoda</taxon>
        <taxon>Chromadorea</taxon>
        <taxon>Rhabditida</taxon>
        <taxon>Tylenchina</taxon>
        <taxon>Panagrolaimomorpha</taxon>
        <taxon>Strongyloidoidea</taxon>
        <taxon>Steinernematidae</taxon>
        <taxon>Steinernema</taxon>
    </lineage>
</organism>
<keyword evidence="8" id="KW-0805">Transcription regulation</keyword>
<comment type="function">
    <text evidence="13">Component of an histone acetyltransferase complex.</text>
</comment>
<dbReference type="InterPro" id="IPR001965">
    <property type="entry name" value="Znf_PHD"/>
</dbReference>
<keyword evidence="5 12" id="KW-0863">Zinc-finger</keyword>
<evidence type="ECO:0000256" key="2">
    <source>
        <dbReference type="ARBA" id="ARBA00010210"/>
    </source>
</evidence>
<evidence type="ECO:0000256" key="11">
    <source>
        <dbReference type="PIRSR" id="PIRSR628651-51"/>
    </source>
</evidence>
<keyword evidence="17" id="KW-1185">Reference proteome</keyword>
<dbReference type="OrthoDB" id="5411773at2759"/>
<feature type="region of interest" description="Disordered" evidence="14">
    <location>
        <begin position="394"/>
        <end position="421"/>
    </location>
</feature>
<evidence type="ECO:0000256" key="9">
    <source>
        <dbReference type="ARBA" id="ARBA00023163"/>
    </source>
</evidence>
<dbReference type="GO" id="GO:0005634">
    <property type="term" value="C:nucleus"/>
    <property type="evidence" value="ECO:0007669"/>
    <property type="project" value="UniProtKB-SubCell"/>
</dbReference>
<evidence type="ECO:0000256" key="8">
    <source>
        <dbReference type="ARBA" id="ARBA00023015"/>
    </source>
</evidence>
<dbReference type="InterPro" id="IPR019786">
    <property type="entry name" value="Zinc_finger_PHD-type_CS"/>
</dbReference>
<keyword evidence="4 11" id="KW-0479">Metal-binding</keyword>
<dbReference type="PANTHER" id="PTHR10333">
    <property type="entry name" value="INHIBITOR OF GROWTH PROTEIN"/>
    <property type="match status" value="1"/>
</dbReference>
<evidence type="ECO:0000256" key="4">
    <source>
        <dbReference type="ARBA" id="ARBA00022723"/>
    </source>
</evidence>
<feature type="domain" description="PHD-type" evidence="15">
    <location>
        <begin position="334"/>
        <end position="383"/>
    </location>
</feature>
<dbReference type="InterPro" id="IPR011011">
    <property type="entry name" value="Znf_FYVE_PHD"/>
</dbReference>
<evidence type="ECO:0000313" key="17">
    <source>
        <dbReference type="Proteomes" id="UP000298663"/>
    </source>
</evidence>
<comment type="subunit">
    <text evidence="13">Component of an histone acetyltransferase complex. Interacts with H3K4me3 and to a lesser extent with H3K4me2.</text>
</comment>
<keyword evidence="10 13" id="KW-0539">Nucleus</keyword>
<reference evidence="16 17" key="1">
    <citation type="journal article" date="2015" name="Genome Biol.">
        <title>Comparative genomics of Steinernema reveals deeply conserved gene regulatory networks.</title>
        <authorList>
            <person name="Dillman A.R."/>
            <person name="Macchietto M."/>
            <person name="Porter C.F."/>
            <person name="Rogers A."/>
            <person name="Williams B."/>
            <person name="Antoshechkin I."/>
            <person name="Lee M.M."/>
            <person name="Goodwin Z."/>
            <person name="Lu X."/>
            <person name="Lewis E.E."/>
            <person name="Goodrich-Blair H."/>
            <person name="Stock S.P."/>
            <person name="Adams B.J."/>
            <person name="Sternberg P.W."/>
            <person name="Mortazavi A."/>
        </authorList>
    </citation>
    <scope>NUCLEOTIDE SEQUENCE [LARGE SCALE GENOMIC DNA]</scope>
    <source>
        <strain evidence="16 17">ALL</strain>
    </source>
</reference>
<evidence type="ECO:0000256" key="7">
    <source>
        <dbReference type="ARBA" id="ARBA00022853"/>
    </source>
</evidence>
<evidence type="ECO:0000256" key="5">
    <source>
        <dbReference type="ARBA" id="ARBA00022771"/>
    </source>
</evidence>
<dbReference type="SUPFAM" id="SSF57903">
    <property type="entry name" value="FYVE/PHD zinc finger"/>
    <property type="match status" value="1"/>
</dbReference>
<dbReference type="GO" id="GO:0035267">
    <property type="term" value="C:NuA4 histone acetyltransferase complex"/>
    <property type="evidence" value="ECO:0007669"/>
    <property type="project" value="TreeGrafter"/>
</dbReference>
<dbReference type="Pfam" id="PF12998">
    <property type="entry name" value="ING"/>
    <property type="match status" value="1"/>
</dbReference>
<evidence type="ECO:0000256" key="1">
    <source>
        <dbReference type="ARBA" id="ARBA00004123"/>
    </source>
</evidence>
<dbReference type="PANTHER" id="PTHR10333:SF103">
    <property type="entry name" value="INHIBITOR OF GROWTH PROTEIN 3"/>
    <property type="match status" value="1"/>
</dbReference>
<proteinExistence type="inferred from homology"/>
<comment type="caution">
    <text evidence="16">The sequence shown here is derived from an EMBL/GenBank/DDBJ whole genome shotgun (WGS) entry which is preliminary data.</text>
</comment>
<dbReference type="GO" id="GO:0008270">
    <property type="term" value="F:zinc ion binding"/>
    <property type="evidence" value="ECO:0007669"/>
    <property type="project" value="UniProtKB-KW"/>
</dbReference>
<feature type="binding site" evidence="11">
    <location>
        <position position="377"/>
    </location>
    <ligand>
        <name>Zn(2+)</name>
        <dbReference type="ChEBI" id="CHEBI:29105"/>
        <label>2</label>
    </ligand>
</feature>
<feature type="binding site" evidence="11">
    <location>
        <position position="339"/>
    </location>
    <ligand>
        <name>Zn(2+)</name>
        <dbReference type="ChEBI" id="CHEBI:29105"/>
        <label>1</label>
    </ligand>
</feature>
<evidence type="ECO:0000313" key="16">
    <source>
        <dbReference type="EMBL" id="TMS34506.1"/>
    </source>
</evidence>
<feature type="compositionally biased region" description="Pro residues" evidence="14">
    <location>
        <begin position="401"/>
        <end position="421"/>
    </location>
</feature>
<dbReference type="STRING" id="34508.A0A4U8UNI7"/>
<reference evidence="16 17" key="2">
    <citation type="journal article" date="2019" name="G3 (Bethesda)">
        <title>Hybrid Assembly of the Genome of the Entomopathogenic Nematode Steinernema carpocapsae Identifies the X-Chromosome.</title>
        <authorList>
            <person name="Serra L."/>
            <person name="Macchietto M."/>
            <person name="Macias-Munoz A."/>
            <person name="McGill C.J."/>
            <person name="Rodriguez I.M."/>
            <person name="Rodriguez B."/>
            <person name="Murad R."/>
            <person name="Mortazavi A."/>
        </authorList>
    </citation>
    <scope>NUCLEOTIDE SEQUENCE [LARGE SCALE GENOMIC DNA]</scope>
    <source>
        <strain evidence="16 17">ALL</strain>
    </source>
</reference>
<evidence type="ECO:0000256" key="12">
    <source>
        <dbReference type="PROSITE-ProRule" id="PRU00146"/>
    </source>
</evidence>